<dbReference type="Pfam" id="PF06169">
    <property type="entry name" value="DUF982"/>
    <property type="match status" value="1"/>
</dbReference>
<evidence type="ECO:0000256" key="1">
    <source>
        <dbReference type="SAM" id="MobiDB-lite"/>
    </source>
</evidence>
<evidence type="ECO:0000313" key="2">
    <source>
        <dbReference type="EMBL" id="CAD7052457.1"/>
    </source>
</evidence>
<reference evidence="2 3" key="1">
    <citation type="submission" date="2020-11" db="EMBL/GenBank/DDBJ databases">
        <authorList>
            <person name="Lassalle F."/>
        </authorList>
    </citation>
    <scope>NUCLEOTIDE SEQUENCE [LARGE SCALE GENOMIC DNA]</scope>
    <source>
        <strain evidence="2 3">AB21</strain>
    </source>
</reference>
<dbReference type="EMBL" id="CABFWE030000011">
    <property type="protein sequence ID" value="CAD7052457.1"/>
    <property type="molecule type" value="Genomic_DNA"/>
</dbReference>
<organism evidence="2 3">
    <name type="scientific">Pseudorhizobium halotolerans</name>
    <dbReference type="NCBI Taxonomy" id="1233081"/>
    <lineage>
        <taxon>Bacteria</taxon>
        <taxon>Pseudomonadati</taxon>
        <taxon>Pseudomonadota</taxon>
        <taxon>Alphaproteobacteria</taxon>
        <taxon>Hyphomicrobiales</taxon>
        <taxon>Rhizobiaceae</taxon>
        <taxon>Rhizobium/Agrobacterium group</taxon>
        <taxon>Pseudorhizobium</taxon>
    </lineage>
</organism>
<proteinExistence type="predicted"/>
<sequence length="97" mass="11177">MPRNSRAPRTRMEQPDPDPAWSEWSAPVLVKLGAHRRLAIKNPAEALSLLTNRWPGRRSDEYLRARHLASEFLRRRATREEVRDAFLAAISAEGFLD</sequence>
<gene>
    <name evidence="2" type="ORF">RHAB21_04450</name>
</gene>
<name>A0ABM8PWM8_9HYPH</name>
<protein>
    <recommendedName>
        <fullName evidence="4">DUF982 domain-containing protein</fullName>
    </recommendedName>
</protein>
<evidence type="ECO:0008006" key="4">
    <source>
        <dbReference type="Google" id="ProtNLM"/>
    </source>
</evidence>
<dbReference type="InterPro" id="IPR010385">
    <property type="entry name" value="DUF982"/>
</dbReference>
<dbReference type="Proteomes" id="UP000601041">
    <property type="component" value="Unassembled WGS sequence"/>
</dbReference>
<feature type="region of interest" description="Disordered" evidence="1">
    <location>
        <begin position="1"/>
        <end position="21"/>
    </location>
</feature>
<accession>A0ABM8PWM8</accession>
<keyword evidence="3" id="KW-1185">Reference proteome</keyword>
<evidence type="ECO:0000313" key="3">
    <source>
        <dbReference type="Proteomes" id="UP000601041"/>
    </source>
</evidence>
<dbReference type="Gene3D" id="6.10.250.730">
    <property type="match status" value="1"/>
</dbReference>
<comment type="caution">
    <text evidence="2">The sequence shown here is derived from an EMBL/GenBank/DDBJ whole genome shotgun (WGS) entry which is preliminary data.</text>
</comment>